<sequence>MSWHGSMTSPIHASMNSCPGTGKPTSRSTIPSPPEYARVSRRMLTKVLPDSIVYSDSWHAYDKLDVSEFHHERVDHSRHFTQGRNHINGIKNFWSQAKRHLRRYNGIPRKDFHLFLAECEWRFNTRSPAKLVKILTGWAKLPF</sequence>
<proteinExistence type="predicted"/>
<dbReference type="STRING" id="1220579.GCA_001571345_03382"/>
<dbReference type="InterPro" id="IPR024445">
    <property type="entry name" value="Tnp_ISXO2-like"/>
</dbReference>
<dbReference type="OrthoDB" id="271821at2"/>
<dbReference type="PANTHER" id="PTHR47163">
    <property type="entry name" value="DDE_TNP_IS1595 DOMAIN-CONTAINING PROTEIN"/>
    <property type="match status" value="1"/>
</dbReference>
<dbReference type="PANTHER" id="PTHR47163:SF2">
    <property type="entry name" value="SI:DKEY-17M8.2"/>
    <property type="match status" value="1"/>
</dbReference>
<reference evidence="3 4" key="1">
    <citation type="submission" date="2017-07" db="EMBL/GenBank/DDBJ databases">
        <title>A draft genome sequence of Komagataeibacter xylinus LMG 1515.</title>
        <authorList>
            <person name="Skraban J."/>
            <person name="Cleenwerck I."/>
            <person name="Vandamme P."/>
            <person name="Trcek J."/>
        </authorList>
    </citation>
    <scope>NUCLEOTIDE SEQUENCE [LARGE SCALE GENOMIC DNA]</scope>
    <source>
        <strain evidence="3 4">LMG 1515</strain>
    </source>
</reference>
<evidence type="ECO:0000313" key="3">
    <source>
        <dbReference type="EMBL" id="PYD55384.1"/>
    </source>
</evidence>
<feature type="compositionally biased region" description="Polar residues" evidence="1">
    <location>
        <begin position="1"/>
        <end position="30"/>
    </location>
</feature>
<evidence type="ECO:0000259" key="2">
    <source>
        <dbReference type="SMART" id="SM01126"/>
    </source>
</evidence>
<dbReference type="SMART" id="SM01126">
    <property type="entry name" value="DDE_Tnp_IS1595"/>
    <property type="match status" value="1"/>
</dbReference>
<dbReference type="InterPro" id="IPR053164">
    <property type="entry name" value="IS1016-like_transposase"/>
</dbReference>
<gene>
    <name evidence="3" type="ORF">CFR75_16910</name>
</gene>
<dbReference type="AlphaFoldDB" id="A0A318PEJ9"/>
<organism evidence="3 4">
    <name type="scientific">Komagataeibacter xylinus</name>
    <name type="common">Gluconacetobacter xylinus</name>
    <dbReference type="NCBI Taxonomy" id="28448"/>
    <lineage>
        <taxon>Bacteria</taxon>
        <taxon>Pseudomonadati</taxon>
        <taxon>Pseudomonadota</taxon>
        <taxon>Alphaproteobacteria</taxon>
        <taxon>Acetobacterales</taxon>
        <taxon>Acetobacteraceae</taxon>
        <taxon>Komagataeibacter</taxon>
    </lineage>
</organism>
<comment type="caution">
    <text evidence="3">The sequence shown here is derived from an EMBL/GenBank/DDBJ whole genome shotgun (WGS) entry which is preliminary data.</text>
</comment>
<evidence type="ECO:0000313" key="4">
    <source>
        <dbReference type="Proteomes" id="UP000248257"/>
    </source>
</evidence>
<dbReference type="NCBIfam" id="NF033547">
    <property type="entry name" value="transpos_IS1595"/>
    <property type="match status" value="1"/>
</dbReference>
<feature type="domain" description="ISXO2-like transposase" evidence="2">
    <location>
        <begin position="12"/>
        <end position="124"/>
    </location>
</feature>
<dbReference type="Pfam" id="PF12762">
    <property type="entry name" value="DDE_Tnp_IS1595"/>
    <property type="match status" value="1"/>
</dbReference>
<name>A0A318PEJ9_KOMXY</name>
<dbReference type="EMBL" id="NKUC01000098">
    <property type="protein sequence ID" value="PYD55384.1"/>
    <property type="molecule type" value="Genomic_DNA"/>
</dbReference>
<dbReference type="Proteomes" id="UP000248257">
    <property type="component" value="Unassembled WGS sequence"/>
</dbReference>
<evidence type="ECO:0000256" key="1">
    <source>
        <dbReference type="SAM" id="MobiDB-lite"/>
    </source>
</evidence>
<feature type="region of interest" description="Disordered" evidence="1">
    <location>
        <begin position="1"/>
        <end position="34"/>
    </location>
</feature>
<keyword evidence="4" id="KW-1185">Reference proteome</keyword>
<accession>A0A318PEJ9</accession>
<protein>
    <recommendedName>
        <fullName evidence="2">ISXO2-like transposase domain-containing protein</fullName>
    </recommendedName>
</protein>